<dbReference type="Gene3D" id="2.40.160.210">
    <property type="entry name" value="Acyl-CoA thioesterase, double hotdog domain"/>
    <property type="match status" value="1"/>
</dbReference>
<keyword evidence="4" id="KW-1185">Reference proteome</keyword>
<dbReference type="SUPFAM" id="SSF54637">
    <property type="entry name" value="Thioesterase/thiol ester dehydrase-isomerase"/>
    <property type="match status" value="2"/>
</dbReference>
<feature type="domain" description="Acyl-CoA thioesterase-like C-terminal" evidence="2">
    <location>
        <begin position="125"/>
        <end position="258"/>
    </location>
</feature>
<gene>
    <name evidence="3" type="ORF">ABB26_01895</name>
</gene>
<dbReference type="RefSeq" id="WP_057631876.1">
    <property type="nucleotide sequence ID" value="NZ_LDJI01000004.1"/>
</dbReference>
<dbReference type="EMBL" id="LDJI01000004">
    <property type="protein sequence ID" value="KRG65988.1"/>
    <property type="molecule type" value="Genomic_DNA"/>
</dbReference>
<dbReference type="PATRIC" id="fig|405444.3.peg.2788"/>
<proteinExistence type="predicted"/>
<sequence>MPSLSELLSSFDPTQGLLLPDSWRQGRTAYGGIITALGVVAAIRTYPTSMPPLRSVQVSFIGPAVGLLTFVPQVLREGKSVVTFGVDVHADGVLAARLILVFGRARDSAIAHDFCAQPPVGRPLACPEFKLSEMPFAPAFTQNFQMRPAGGALPVSGAAHPELLIWMRHDDARGVDPAVALVAMADALPPAAFTSFTAPAPISSINWSFDLLEPVPAGEWFLLRSFSEHARDGYSSQDMHVWNEEGQLLMRGRQSVAVFA</sequence>
<evidence type="ECO:0000259" key="1">
    <source>
        <dbReference type="Pfam" id="PF13622"/>
    </source>
</evidence>
<dbReference type="AlphaFoldDB" id="A0A0R0CK87"/>
<dbReference type="InterPro" id="IPR049450">
    <property type="entry name" value="ACOT8-like_C"/>
</dbReference>
<dbReference type="Proteomes" id="UP000050864">
    <property type="component" value="Unassembled WGS sequence"/>
</dbReference>
<evidence type="ECO:0000313" key="4">
    <source>
        <dbReference type="Proteomes" id="UP000050864"/>
    </source>
</evidence>
<comment type="caution">
    <text evidence="3">The sequence shown here is derived from an EMBL/GenBank/DDBJ whole genome shotgun (WGS) entry which is preliminary data.</text>
</comment>
<dbReference type="OrthoDB" id="7059210at2"/>
<organism evidence="3 4">
    <name type="scientific">Stenotrophomonas humi</name>
    <dbReference type="NCBI Taxonomy" id="405444"/>
    <lineage>
        <taxon>Bacteria</taxon>
        <taxon>Pseudomonadati</taxon>
        <taxon>Pseudomonadota</taxon>
        <taxon>Gammaproteobacteria</taxon>
        <taxon>Lysobacterales</taxon>
        <taxon>Lysobacteraceae</taxon>
        <taxon>Stenotrophomonas</taxon>
    </lineage>
</organism>
<evidence type="ECO:0000259" key="2">
    <source>
        <dbReference type="Pfam" id="PF20789"/>
    </source>
</evidence>
<dbReference type="Pfam" id="PF20789">
    <property type="entry name" value="4HBT_3C"/>
    <property type="match status" value="1"/>
</dbReference>
<reference evidence="3 4" key="1">
    <citation type="submission" date="2015-05" db="EMBL/GenBank/DDBJ databases">
        <title>Genome sequencing and analysis of members of genus Stenotrophomonas.</title>
        <authorList>
            <person name="Patil P.P."/>
            <person name="Midha S."/>
            <person name="Patil P.B."/>
        </authorList>
    </citation>
    <scope>NUCLEOTIDE SEQUENCE [LARGE SCALE GENOMIC DNA]</scope>
    <source>
        <strain evidence="3 4">DSM 18929</strain>
    </source>
</reference>
<evidence type="ECO:0000313" key="3">
    <source>
        <dbReference type="EMBL" id="KRG65988.1"/>
    </source>
</evidence>
<dbReference type="InterPro" id="IPR049449">
    <property type="entry name" value="TesB_ACOT8-like_N"/>
</dbReference>
<protein>
    <submittedName>
        <fullName evidence="3">Acyl-CoA thioesterase</fullName>
    </submittedName>
</protein>
<dbReference type="Pfam" id="PF13622">
    <property type="entry name" value="4HBT_3"/>
    <property type="match status" value="1"/>
</dbReference>
<dbReference type="STRING" id="405444.ABB26_01895"/>
<feature type="domain" description="Acyl-CoA thioesterase-like N-terminal HotDog" evidence="1">
    <location>
        <begin position="19"/>
        <end position="103"/>
    </location>
</feature>
<accession>A0A0R0CK87</accession>
<name>A0A0R0CK87_9GAMM</name>
<dbReference type="CDD" id="cd03440">
    <property type="entry name" value="hot_dog"/>
    <property type="match status" value="1"/>
</dbReference>
<dbReference type="InterPro" id="IPR042171">
    <property type="entry name" value="Acyl-CoA_hotdog"/>
</dbReference>
<dbReference type="InterPro" id="IPR029069">
    <property type="entry name" value="HotDog_dom_sf"/>
</dbReference>